<organism evidence="2 3">
    <name type="scientific">Microbacterium jejuense</name>
    <dbReference type="NCBI Taxonomy" id="1263637"/>
    <lineage>
        <taxon>Bacteria</taxon>
        <taxon>Bacillati</taxon>
        <taxon>Actinomycetota</taxon>
        <taxon>Actinomycetes</taxon>
        <taxon>Micrococcales</taxon>
        <taxon>Microbacteriaceae</taxon>
        <taxon>Microbacterium</taxon>
    </lineage>
</organism>
<dbReference type="Pfam" id="PF19609">
    <property type="entry name" value="DUF6114"/>
    <property type="match status" value="1"/>
</dbReference>
<feature type="transmembrane region" description="Helical" evidence="1">
    <location>
        <begin position="31"/>
        <end position="50"/>
    </location>
</feature>
<keyword evidence="1" id="KW-1133">Transmembrane helix</keyword>
<feature type="transmembrane region" description="Helical" evidence="1">
    <location>
        <begin position="62"/>
        <end position="81"/>
    </location>
</feature>
<comment type="caution">
    <text evidence="2">The sequence shown here is derived from an EMBL/GenBank/DDBJ whole genome shotgun (WGS) entry which is preliminary data.</text>
</comment>
<dbReference type="EMBL" id="JAEUAW010000004">
    <property type="protein sequence ID" value="MBW9093466.1"/>
    <property type="molecule type" value="Genomic_DNA"/>
</dbReference>
<accession>A0ABS7HKJ7</accession>
<keyword evidence="3" id="KW-1185">Reference proteome</keyword>
<gene>
    <name evidence="2" type="ORF">JNB62_07215</name>
</gene>
<dbReference type="InterPro" id="IPR046096">
    <property type="entry name" value="DUF6114"/>
</dbReference>
<sequence>MHPTDPHTPDSLDGDEPAPGRAPAWFRSRPVIGGAVAVLGAVAMLLSTQLDLGNIRVHVGIEGMQATILPIIIALAGILAVAMPAHRIFYGVIVLVGSVYSLVAVNLGGFFVGFLLGCVGGVMVVSWAPRRVAPVEDADAAPGAAEGHA</sequence>
<keyword evidence="1" id="KW-0472">Membrane</keyword>
<keyword evidence="1" id="KW-0812">Transmembrane</keyword>
<evidence type="ECO:0000256" key="1">
    <source>
        <dbReference type="SAM" id="Phobius"/>
    </source>
</evidence>
<protein>
    <recommendedName>
        <fullName evidence="4">Integral membrane protein</fullName>
    </recommendedName>
</protein>
<dbReference type="RefSeq" id="WP_220300182.1">
    <property type="nucleotide sequence ID" value="NZ_JAEUAW010000004.1"/>
</dbReference>
<proteinExistence type="predicted"/>
<name>A0ABS7HKJ7_9MICO</name>
<feature type="transmembrane region" description="Helical" evidence="1">
    <location>
        <begin position="111"/>
        <end position="128"/>
    </location>
</feature>
<evidence type="ECO:0000313" key="3">
    <source>
        <dbReference type="Proteomes" id="UP001196843"/>
    </source>
</evidence>
<reference evidence="2 3" key="1">
    <citation type="journal article" date="2021" name="MBio">
        <title>Poor Competitiveness of Bradyrhizobium in Pigeon Pea Root Colonization in Indian Soils.</title>
        <authorList>
            <person name="Chalasani D."/>
            <person name="Basu A."/>
            <person name="Pullabhotla S.V.S.R.N."/>
            <person name="Jorrin B."/>
            <person name="Neal A.L."/>
            <person name="Poole P.S."/>
            <person name="Podile A.R."/>
            <person name="Tkacz A."/>
        </authorList>
    </citation>
    <scope>NUCLEOTIDE SEQUENCE [LARGE SCALE GENOMIC DNA]</scope>
    <source>
        <strain evidence="2 3">HU14</strain>
    </source>
</reference>
<dbReference type="Proteomes" id="UP001196843">
    <property type="component" value="Unassembled WGS sequence"/>
</dbReference>
<evidence type="ECO:0008006" key="4">
    <source>
        <dbReference type="Google" id="ProtNLM"/>
    </source>
</evidence>
<evidence type="ECO:0000313" key="2">
    <source>
        <dbReference type="EMBL" id="MBW9093466.1"/>
    </source>
</evidence>